<protein>
    <submittedName>
        <fullName evidence="1">Uncharacterized protein</fullName>
    </submittedName>
</protein>
<gene>
    <name evidence="1" type="ORF">NITFAB_0728</name>
</gene>
<evidence type="ECO:0000313" key="1">
    <source>
        <dbReference type="EMBL" id="SPS05139.1"/>
    </source>
</evidence>
<reference evidence="1" key="1">
    <citation type="submission" date="2018-05" db="EMBL/GenBank/DDBJ databases">
        <authorList>
            <person name="Lanie J.A."/>
            <person name="Ng W.-L."/>
            <person name="Kazmierczak K.M."/>
            <person name="Andrzejewski T.M."/>
            <person name="Davidsen T.M."/>
            <person name="Wayne K.J."/>
            <person name="Tettelin H."/>
            <person name="Glass J.I."/>
            <person name="Rusch D."/>
            <person name="Podicherti R."/>
            <person name="Tsui H.-C.T."/>
            <person name="Winkler M.E."/>
        </authorList>
    </citation>
    <scope>NUCLEOTIDE SEQUENCE</scope>
    <source>
        <strain evidence="1">KNB</strain>
    </source>
</reference>
<name>A0A2X0QSR6_9PROT</name>
<accession>A0A2X0QSR6</accession>
<organism evidence="1">
    <name type="scientific">Candidatus Nitrotoga fabula</name>
    <dbReference type="NCBI Taxonomy" id="2182327"/>
    <lineage>
        <taxon>Bacteria</taxon>
        <taxon>Pseudomonadati</taxon>
        <taxon>Pseudomonadota</taxon>
        <taxon>Betaproteobacteria</taxon>
        <taxon>Nitrosomonadales</taxon>
        <taxon>Gallionellaceae</taxon>
        <taxon>Candidatus Nitrotoga</taxon>
    </lineage>
</organism>
<dbReference type="AlphaFoldDB" id="A0A2X0QSR6"/>
<sequence>MYYSFNKYIAKKNHLHYYSYKLQQACKMFNNVPVLASIAAGVTI</sequence>
<proteinExistence type="predicted"/>
<dbReference type="EMBL" id="LS423452">
    <property type="protein sequence ID" value="SPS05139.1"/>
    <property type="molecule type" value="Genomic_DNA"/>
</dbReference>